<gene>
    <name evidence="1" type="primary">rcp1_3</name>
    <name evidence="1" type="ORF">E5S67_04720</name>
</gene>
<dbReference type="InterPro" id="IPR052893">
    <property type="entry name" value="TCS_response_regulator"/>
</dbReference>
<evidence type="ECO:0000313" key="1">
    <source>
        <dbReference type="EMBL" id="NQE36953.1"/>
    </source>
</evidence>
<dbReference type="SUPFAM" id="SSF52172">
    <property type="entry name" value="CheY-like"/>
    <property type="match status" value="1"/>
</dbReference>
<dbReference type="PANTHER" id="PTHR44520">
    <property type="entry name" value="RESPONSE REGULATOR RCP1-RELATED"/>
    <property type="match status" value="1"/>
</dbReference>
<accession>A0ABX2D399</accession>
<sequence>MIPAVIMTTSAADEEILKSYALLARCYIHKPVEFSQVAKLVRWIEDWWPVVVTVPK</sequence>
<reference evidence="1 2" key="1">
    <citation type="journal article" date="2020" name="Sci. Rep.">
        <title>A novel cyanobacterial geosmin producer, revising GeoA distribution and dispersion patterns in Bacteria.</title>
        <authorList>
            <person name="Churro C."/>
            <person name="Semedo-Aguiar A.P."/>
            <person name="Silva A.D."/>
            <person name="Pereira-Leal J.B."/>
            <person name="Leite R.B."/>
        </authorList>
    </citation>
    <scope>NUCLEOTIDE SEQUENCE [LARGE SCALE GENOMIC DNA]</scope>
    <source>
        <strain evidence="1 2">IPMA8</strain>
    </source>
</reference>
<comment type="caution">
    <text evidence="1">The sequence shown here is derived from an EMBL/GenBank/DDBJ whole genome shotgun (WGS) entry which is preliminary data.</text>
</comment>
<protein>
    <submittedName>
        <fullName evidence="1">Response regulator rcp1</fullName>
    </submittedName>
</protein>
<organism evidence="1 2">
    <name type="scientific">Microcoleus asticus IPMA8</name>
    <dbReference type="NCBI Taxonomy" id="2563858"/>
    <lineage>
        <taxon>Bacteria</taxon>
        <taxon>Bacillati</taxon>
        <taxon>Cyanobacteriota</taxon>
        <taxon>Cyanophyceae</taxon>
        <taxon>Oscillatoriophycideae</taxon>
        <taxon>Oscillatoriales</taxon>
        <taxon>Microcoleaceae</taxon>
        <taxon>Microcoleus</taxon>
        <taxon>Microcoleus asticus</taxon>
    </lineage>
</organism>
<dbReference type="InterPro" id="IPR011006">
    <property type="entry name" value="CheY-like_superfamily"/>
</dbReference>
<keyword evidence="2" id="KW-1185">Reference proteome</keyword>
<dbReference type="PANTHER" id="PTHR44520:SF2">
    <property type="entry name" value="RESPONSE REGULATOR RCP1"/>
    <property type="match status" value="1"/>
</dbReference>
<dbReference type="EMBL" id="SRRZ01000105">
    <property type="protein sequence ID" value="NQE36953.1"/>
    <property type="molecule type" value="Genomic_DNA"/>
</dbReference>
<evidence type="ECO:0000313" key="2">
    <source>
        <dbReference type="Proteomes" id="UP000702425"/>
    </source>
</evidence>
<name>A0ABX2D399_9CYAN</name>
<dbReference type="Proteomes" id="UP000702425">
    <property type="component" value="Unassembled WGS sequence"/>
</dbReference>
<dbReference type="Gene3D" id="3.40.50.2300">
    <property type="match status" value="1"/>
</dbReference>
<proteinExistence type="predicted"/>